<dbReference type="InterPro" id="IPR011453">
    <property type="entry name" value="DUF1559"/>
</dbReference>
<comment type="caution">
    <text evidence="3">The sequence shown here is derived from an EMBL/GenBank/DDBJ whole genome shotgun (WGS) entry which is preliminary data.</text>
</comment>
<accession>A3ZQX7</accession>
<proteinExistence type="predicted"/>
<dbReference type="Gene3D" id="3.30.700.10">
    <property type="entry name" value="Glycoprotein, Type 4 Pilin"/>
    <property type="match status" value="1"/>
</dbReference>
<dbReference type="HOGENOM" id="CLU_041661_0_0_0"/>
<name>A3ZQX7_9BACT</name>
<dbReference type="InterPro" id="IPR027558">
    <property type="entry name" value="Pre_pil_HX9DG_C"/>
</dbReference>
<dbReference type="PROSITE" id="PS00409">
    <property type="entry name" value="PROKAR_NTER_METHYL"/>
    <property type="match status" value="1"/>
</dbReference>
<keyword evidence="1" id="KW-0472">Membrane</keyword>
<dbReference type="Pfam" id="PF07596">
    <property type="entry name" value="SBP_bac_10"/>
    <property type="match status" value="1"/>
</dbReference>
<gene>
    <name evidence="3" type="ORF">DSM3645_20902</name>
</gene>
<reference evidence="3 4" key="1">
    <citation type="submission" date="2006-02" db="EMBL/GenBank/DDBJ databases">
        <authorList>
            <person name="Amann R."/>
            <person name="Ferriera S."/>
            <person name="Johnson J."/>
            <person name="Kravitz S."/>
            <person name="Halpern A."/>
            <person name="Remington K."/>
            <person name="Beeson K."/>
            <person name="Tran B."/>
            <person name="Rogers Y.-H."/>
            <person name="Friedman R."/>
            <person name="Venter J.C."/>
        </authorList>
    </citation>
    <scope>NUCLEOTIDE SEQUENCE [LARGE SCALE GENOMIC DNA]</scope>
    <source>
        <strain evidence="3 4">DSM 3645</strain>
    </source>
</reference>
<dbReference type="InterPro" id="IPR045584">
    <property type="entry name" value="Pilin-like"/>
</dbReference>
<dbReference type="NCBIfam" id="TIGR04294">
    <property type="entry name" value="pre_pil_HX9DG"/>
    <property type="match status" value="1"/>
</dbReference>
<dbReference type="eggNOG" id="COG2165">
    <property type="taxonomic scope" value="Bacteria"/>
</dbReference>
<feature type="domain" description="DUF1559" evidence="2">
    <location>
        <begin position="31"/>
        <end position="276"/>
    </location>
</feature>
<dbReference type="AlphaFoldDB" id="A3ZQX7"/>
<dbReference type="Proteomes" id="UP000004358">
    <property type="component" value="Unassembled WGS sequence"/>
</dbReference>
<evidence type="ECO:0000313" key="3">
    <source>
        <dbReference type="EMBL" id="EAQ81070.1"/>
    </source>
</evidence>
<sequence length="294" mass="31497">MTQRQGFTLVELLVVIAIIGVLIALLLPAVQQAREAARRMECTNKIKQLILASHNVHDTYGLFPPAGAKSGNWNGRVERKGPFFDLSGSFFFHILPYIEQNTLYQGAISVGGGMDNSYSGQPVYKYIIEAYRCPSERSPAAATGYGYPTGPDATHAISNYGVNYMAFCDRATNNQEGATNIATVTDGLSNTVFFGERYGQCAANESSLWANSEGRWTPQICRTVDPQTGTCPVPQITPIYSNASRATGGGSSPHPGAMNIGLGDGSVRNVSGTVDPTVWGNLTNPIDGKVVGDY</sequence>
<dbReference type="OrthoDB" id="255848at2"/>
<dbReference type="InterPro" id="IPR012902">
    <property type="entry name" value="N_methyl_site"/>
</dbReference>
<dbReference type="NCBIfam" id="TIGR02532">
    <property type="entry name" value="IV_pilin_GFxxxE"/>
    <property type="match status" value="1"/>
</dbReference>
<dbReference type="EMBL" id="AANZ01000006">
    <property type="protein sequence ID" value="EAQ81070.1"/>
    <property type="molecule type" value="Genomic_DNA"/>
</dbReference>
<evidence type="ECO:0000259" key="2">
    <source>
        <dbReference type="Pfam" id="PF07596"/>
    </source>
</evidence>
<dbReference type="Pfam" id="PF07963">
    <property type="entry name" value="N_methyl"/>
    <property type="match status" value="1"/>
</dbReference>
<protein>
    <recommendedName>
        <fullName evidence="2">DUF1559 domain-containing protein</fullName>
    </recommendedName>
</protein>
<feature type="transmembrane region" description="Helical" evidence="1">
    <location>
        <begin position="12"/>
        <end position="30"/>
    </location>
</feature>
<dbReference type="SUPFAM" id="SSF54523">
    <property type="entry name" value="Pili subunits"/>
    <property type="match status" value="1"/>
</dbReference>
<organism evidence="3 4">
    <name type="scientific">Blastopirellula marina DSM 3645</name>
    <dbReference type="NCBI Taxonomy" id="314230"/>
    <lineage>
        <taxon>Bacteria</taxon>
        <taxon>Pseudomonadati</taxon>
        <taxon>Planctomycetota</taxon>
        <taxon>Planctomycetia</taxon>
        <taxon>Pirellulales</taxon>
        <taxon>Pirellulaceae</taxon>
        <taxon>Blastopirellula</taxon>
    </lineage>
</organism>
<dbReference type="PANTHER" id="PTHR30093">
    <property type="entry name" value="GENERAL SECRETION PATHWAY PROTEIN G"/>
    <property type="match status" value="1"/>
</dbReference>
<keyword evidence="1" id="KW-0812">Transmembrane</keyword>
<keyword evidence="1" id="KW-1133">Transmembrane helix</keyword>
<evidence type="ECO:0000313" key="4">
    <source>
        <dbReference type="Proteomes" id="UP000004358"/>
    </source>
</evidence>
<dbReference type="RefSeq" id="WP_002652077.1">
    <property type="nucleotide sequence ID" value="NZ_CH672376.1"/>
</dbReference>
<evidence type="ECO:0000256" key="1">
    <source>
        <dbReference type="SAM" id="Phobius"/>
    </source>
</evidence>
<dbReference type="PANTHER" id="PTHR30093:SF2">
    <property type="entry name" value="TYPE II SECRETION SYSTEM PROTEIN H"/>
    <property type="match status" value="1"/>
</dbReference>